<dbReference type="InterPro" id="IPR016187">
    <property type="entry name" value="CTDL_fold"/>
</dbReference>
<name>A0ABD0KKN7_9CAEN</name>
<evidence type="ECO:0000313" key="4">
    <source>
        <dbReference type="EMBL" id="KAK7487652.1"/>
    </source>
</evidence>
<dbReference type="Pfam" id="PF00059">
    <property type="entry name" value="Lectin_C"/>
    <property type="match status" value="1"/>
</dbReference>
<proteinExistence type="predicted"/>
<feature type="signal peptide" evidence="1">
    <location>
        <begin position="1"/>
        <end position="23"/>
    </location>
</feature>
<dbReference type="AlphaFoldDB" id="A0ABD0KKN7"/>
<organism evidence="4 5">
    <name type="scientific">Batillaria attramentaria</name>
    <dbReference type="NCBI Taxonomy" id="370345"/>
    <lineage>
        <taxon>Eukaryota</taxon>
        <taxon>Metazoa</taxon>
        <taxon>Spiralia</taxon>
        <taxon>Lophotrochozoa</taxon>
        <taxon>Mollusca</taxon>
        <taxon>Gastropoda</taxon>
        <taxon>Caenogastropoda</taxon>
        <taxon>Sorbeoconcha</taxon>
        <taxon>Cerithioidea</taxon>
        <taxon>Batillariidae</taxon>
        <taxon>Batillaria</taxon>
    </lineage>
</organism>
<sequence length="242" mass="27863">MFRAQFTFFMALTLAMSAKYCHAKLETVFRKEIGILYQSPYSQPEMTCSDRPCLEMDCARACSKRSDQCRVFSHNPTEGTCILSGYPNTYNGTYDVPDNSWDTYKTVCPGSKGYLEYSDIHPPMCLRFVKKWLNYTEAVEECQKDGARLVRVKTWEVWNFLKEIKNATGVSNWIYTGANSLKKEGEYRWNDGTLLPLDDPLWQDTWQIDIGHKCVQTLYEEAKLKACSCAKNSRALCQYDAA</sequence>
<dbReference type="SMART" id="SM00034">
    <property type="entry name" value="CLECT"/>
    <property type="match status" value="1"/>
</dbReference>
<feature type="domain" description="Apple" evidence="3">
    <location>
        <begin position="21"/>
        <end position="108"/>
    </location>
</feature>
<keyword evidence="5" id="KW-1185">Reference proteome</keyword>
<evidence type="ECO:0000313" key="5">
    <source>
        <dbReference type="Proteomes" id="UP001519460"/>
    </source>
</evidence>
<dbReference type="InterPro" id="IPR001304">
    <property type="entry name" value="C-type_lectin-like"/>
</dbReference>
<comment type="caution">
    <text evidence="4">The sequence shown here is derived from an EMBL/GenBank/DDBJ whole genome shotgun (WGS) entry which is preliminary data.</text>
</comment>
<gene>
    <name evidence="4" type="ORF">BaRGS_00021071</name>
</gene>
<reference evidence="4 5" key="1">
    <citation type="journal article" date="2023" name="Sci. Data">
        <title>Genome assembly of the Korean intertidal mud-creeper Batillaria attramentaria.</title>
        <authorList>
            <person name="Patra A.K."/>
            <person name="Ho P.T."/>
            <person name="Jun S."/>
            <person name="Lee S.J."/>
            <person name="Kim Y."/>
            <person name="Won Y.J."/>
        </authorList>
    </citation>
    <scope>NUCLEOTIDE SEQUENCE [LARGE SCALE GENOMIC DNA]</scope>
    <source>
        <strain evidence="4">Wonlab-2016</strain>
    </source>
</reference>
<evidence type="ECO:0000259" key="3">
    <source>
        <dbReference type="PROSITE" id="PS50948"/>
    </source>
</evidence>
<dbReference type="Gene3D" id="3.10.100.10">
    <property type="entry name" value="Mannose-Binding Protein A, subunit A"/>
    <property type="match status" value="1"/>
</dbReference>
<dbReference type="InterPro" id="IPR003609">
    <property type="entry name" value="Pan_app"/>
</dbReference>
<protein>
    <recommendedName>
        <fullName evidence="6">C-type lectin domain-containing protein</fullName>
    </recommendedName>
</protein>
<dbReference type="CDD" id="cd00037">
    <property type="entry name" value="CLECT"/>
    <property type="match status" value="1"/>
</dbReference>
<feature type="domain" description="C-type lectin" evidence="2">
    <location>
        <begin position="121"/>
        <end position="238"/>
    </location>
</feature>
<accession>A0ABD0KKN7</accession>
<dbReference type="InterPro" id="IPR016186">
    <property type="entry name" value="C-type_lectin-like/link_sf"/>
</dbReference>
<keyword evidence="1" id="KW-0732">Signal</keyword>
<dbReference type="Pfam" id="PF00024">
    <property type="entry name" value="PAN_1"/>
    <property type="match status" value="1"/>
</dbReference>
<dbReference type="PROSITE" id="PS50948">
    <property type="entry name" value="PAN"/>
    <property type="match status" value="1"/>
</dbReference>
<dbReference type="SUPFAM" id="SSF57414">
    <property type="entry name" value="Hairpin loop containing domain-like"/>
    <property type="match status" value="1"/>
</dbReference>
<dbReference type="PROSITE" id="PS50041">
    <property type="entry name" value="C_TYPE_LECTIN_2"/>
    <property type="match status" value="1"/>
</dbReference>
<dbReference type="EMBL" id="JACVVK020000161">
    <property type="protein sequence ID" value="KAK7487652.1"/>
    <property type="molecule type" value="Genomic_DNA"/>
</dbReference>
<evidence type="ECO:0000256" key="1">
    <source>
        <dbReference type="SAM" id="SignalP"/>
    </source>
</evidence>
<dbReference type="SUPFAM" id="SSF56436">
    <property type="entry name" value="C-type lectin-like"/>
    <property type="match status" value="1"/>
</dbReference>
<dbReference type="Proteomes" id="UP001519460">
    <property type="component" value="Unassembled WGS sequence"/>
</dbReference>
<evidence type="ECO:0000259" key="2">
    <source>
        <dbReference type="PROSITE" id="PS50041"/>
    </source>
</evidence>
<evidence type="ECO:0008006" key="6">
    <source>
        <dbReference type="Google" id="ProtNLM"/>
    </source>
</evidence>
<feature type="chain" id="PRO_5044765636" description="C-type lectin domain-containing protein" evidence="1">
    <location>
        <begin position="24"/>
        <end position="242"/>
    </location>
</feature>